<dbReference type="InterPro" id="IPR027417">
    <property type="entry name" value="P-loop_NTPase"/>
</dbReference>
<dbReference type="Proteomes" id="UP001217089">
    <property type="component" value="Unassembled WGS sequence"/>
</dbReference>
<sequence length="386" mass="43979">MLRYLKNQFSPMYIPTKKAVIESAVKKVNVPGHVVVSLTLWDIPGREDIDLHKTYFRNLDAAVVVVDMTDINSIEMAPVWKQTVLSNTVITHPVNESSNSGNIQTRTMEETPVDPDTFPVLLLGNKFDVVSKSTGSKEEKERLIWSIDGPMKEEEKPECVKKLEKVASDNNFHGRNKQCLISCSMMASSRDGDGSVKDALQYLIRHLLESKYAVKKWKLREQKEKKKRNKIIEYGGLDMIDVQQFDDTFKVADVLVKKVAMLRDYHNKSLTKLKESCMQAQILKSGENSLEDCIMALKRSVGENAEMKVKKDEEFCKLDVLSKDENFKLPKNIKSLLKVFHNEDELNQISSTIEQNRAKMQHALLESRAAVDIIEDSKVKIKAAFL</sequence>
<dbReference type="InterPro" id="IPR001806">
    <property type="entry name" value="Small_GTPase"/>
</dbReference>
<evidence type="ECO:0000313" key="3">
    <source>
        <dbReference type="EMBL" id="KAJ8314585.1"/>
    </source>
</evidence>
<reference evidence="3 4" key="1">
    <citation type="submission" date="2022-12" db="EMBL/GenBank/DDBJ databases">
        <title>Chromosome-level genome of Tegillarca granosa.</title>
        <authorList>
            <person name="Kim J."/>
        </authorList>
    </citation>
    <scope>NUCLEOTIDE SEQUENCE [LARGE SCALE GENOMIC DNA]</scope>
    <source>
        <strain evidence="3">Teg-2019</strain>
        <tissue evidence="3">Adductor muscle</tissue>
    </source>
</reference>
<name>A0ABQ9FB61_TEGGR</name>
<dbReference type="InterPro" id="IPR050227">
    <property type="entry name" value="Rab"/>
</dbReference>
<dbReference type="PROSITE" id="PS51419">
    <property type="entry name" value="RAB"/>
    <property type="match status" value="1"/>
</dbReference>
<feature type="non-terminal residue" evidence="3">
    <location>
        <position position="386"/>
    </location>
</feature>
<dbReference type="Pfam" id="PF00071">
    <property type="entry name" value="Ras"/>
    <property type="match status" value="1"/>
</dbReference>
<dbReference type="EMBL" id="JARBDR010000337">
    <property type="protein sequence ID" value="KAJ8314585.1"/>
    <property type="molecule type" value="Genomic_DNA"/>
</dbReference>
<dbReference type="PANTHER" id="PTHR47977">
    <property type="entry name" value="RAS-RELATED PROTEIN RAB"/>
    <property type="match status" value="1"/>
</dbReference>
<keyword evidence="4" id="KW-1185">Reference proteome</keyword>
<dbReference type="PROSITE" id="PS51421">
    <property type="entry name" value="RAS"/>
    <property type="match status" value="1"/>
</dbReference>
<dbReference type="Gene3D" id="3.40.50.300">
    <property type="entry name" value="P-loop containing nucleotide triphosphate hydrolases"/>
    <property type="match status" value="1"/>
</dbReference>
<accession>A0ABQ9FB61</accession>
<keyword evidence="2" id="KW-0342">GTP-binding</keyword>
<protein>
    <submittedName>
        <fullName evidence="3">Uncharacterized protein</fullName>
    </submittedName>
</protein>
<proteinExistence type="predicted"/>
<dbReference type="SUPFAM" id="SSF52540">
    <property type="entry name" value="P-loop containing nucleoside triphosphate hydrolases"/>
    <property type="match status" value="1"/>
</dbReference>
<organism evidence="3 4">
    <name type="scientific">Tegillarca granosa</name>
    <name type="common">Malaysian cockle</name>
    <name type="synonym">Anadara granosa</name>
    <dbReference type="NCBI Taxonomy" id="220873"/>
    <lineage>
        <taxon>Eukaryota</taxon>
        <taxon>Metazoa</taxon>
        <taxon>Spiralia</taxon>
        <taxon>Lophotrochozoa</taxon>
        <taxon>Mollusca</taxon>
        <taxon>Bivalvia</taxon>
        <taxon>Autobranchia</taxon>
        <taxon>Pteriomorphia</taxon>
        <taxon>Arcoida</taxon>
        <taxon>Arcoidea</taxon>
        <taxon>Arcidae</taxon>
        <taxon>Tegillarca</taxon>
    </lineage>
</organism>
<keyword evidence="1" id="KW-0547">Nucleotide-binding</keyword>
<evidence type="ECO:0000256" key="2">
    <source>
        <dbReference type="ARBA" id="ARBA00023134"/>
    </source>
</evidence>
<gene>
    <name evidence="3" type="ORF">KUTeg_006735</name>
</gene>
<evidence type="ECO:0000313" key="4">
    <source>
        <dbReference type="Proteomes" id="UP001217089"/>
    </source>
</evidence>
<comment type="caution">
    <text evidence="3">The sequence shown here is derived from an EMBL/GenBank/DDBJ whole genome shotgun (WGS) entry which is preliminary data.</text>
</comment>
<evidence type="ECO:0000256" key="1">
    <source>
        <dbReference type="ARBA" id="ARBA00022741"/>
    </source>
</evidence>